<reference evidence="1 2" key="1">
    <citation type="submission" date="2021-06" db="EMBL/GenBank/DDBJ databases">
        <title>Caerostris extrusa draft genome.</title>
        <authorList>
            <person name="Kono N."/>
            <person name="Arakawa K."/>
        </authorList>
    </citation>
    <scope>NUCLEOTIDE SEQUENCE [LARGE SCALE GENOMIC DNA]</scope>
</reference>
<evidence type="ECO:0000313" key="1">
    <source>
        <dbReference type="EMBL" id="GIY96728.1"/>
    </source>
</evidence>
<sequence>MFFFPNVGYLEIFSGLVDPHKETCFQVVQSASDLFSSCFRIKRFSPKKRKTFLKRKSQSNVEILKKFDLWALRESVEFQKTSTISSK</sequence>
<gene>
    <name evidence="1" type="ORF">CEXT_45761</name>
</gene>
<accession>A0AAV4XQS2</accession>
<keyword evidence="2" id="KW-1185">Reference proteome</keyword>
<dbReference type="Proteomes" id="UP001054945">
    <property type="component" value="Unassembled WGS sequence"/>
</dbReference>
<name>A0AAV4XQS2_CAEEX</name>
<proteinExistence type="predicted"/>
<organism evidence="1 2">
    <name type="scientific">Caerostris extrusa</name>
    <name type="common">Bark spider</name>
    <name type="synonym">Caerostris bankana</name>
    <dbReference type="NCBI Taxonomy" id="172846"/>
    <lineage>
        <taxon>Eukaryota</taxon>
        <taxon>Metazoa</taxon>
        <taxon>Ecdysozoa</taxon>
        <taxon>Arthropoda</taxon>
        <taxon>Chelicerata</taxon>
        <taxon>Arachnida</taxon>
        <taxon>Araneae</taxon>
        <taxon>Araneomorphae</taxon>
        <taxon>Entelegynae</taxon>
        <taxon>Araneoidea</taxon>
        <taxon>Araneidae</taxon>
        <taxon>Caerostris</taxon>
    </lineage>
</organism>
<dbReference type="AlphaFoldDB" id="A0AAV4XQS2"/>
<protein>
    <submittedName>
        <fullName evidence="1">Uncharacterized protein</fullName>
    </submittedName>
</protein>
<dbReference type="EMBL" id="BPLR01000696">
    <property type="protein sequence ID" value="GIY96728.1"/>
    <property type="molecule type" value="Genomic_DNA"/>
</dbReference>
<comment type="caution">
    <text evidence="1">The sequence shown here is derived from an EMBL/GenBank/DDBJ whole genome shotgun (WGS) entry which is preliminary data.</text>
</comment>
<evidence type="ECO:0000313" key="2">
    <source>
        <dbReference type="Proteomes" id="UP001054945"/>
    </source>
</evidence>